<dbReference type="Pfam" id="PF10908">
    <property type="entry name" value="Tlde1_dom"/>
    <property type="match status" value="1"/>
</dbReference>
<reference evidence="2 3" key="1">
    <citation type="submission" date="2020-08" db="EMBL/GenBank/DDBJ databases">
        <title>Genomic Encyclopedia of Type Strains, Phase IV (KMG-V): Genome sequencing to study the core and pangenomes of soil and plant-associated prokaryotes.</title>
        <authorList>
            <person name="Whitman W."/>
        </authorList>
    </citation>
    <scope>NUCLEOTIDE SEQUENCE [LARGE SCALE GENOMIC DNA]</scope>
    <source>
        <strain evidence="2 3">JPY158</strain>
    </source>
</reference>
<sequence>MSSLLCPGFGGVHAFSGKGRYIDDPDSAKVVSAGAIPKGEYYIVDRESGGHLGWLWDAVKDLLADTHRGEWFALYRYEQHIDDWMFVDGVRRGNFRLHPVGRSGESDGCITLSSREQFKALRSYLKAQPPAFIPGTTTRYYGTIDVK</sequence>
<proteinExistence type="predicted"/>
<dbReference type="InterPro" id="IPR021225">
    <property type="entry name" value="Tlde1_dom"/>
</dbReference>
<dbReference type="AlphaFoldDB" id="A0A7W8QE94"/>
<gene>
    <name evidence="2" type="ORF">HDG40_006217</name>
</gene>
<name>A0A7W8QE94_PARAM</name>
<accession>A0A7W8QE94</accession>
<organism evidence="2 3">
    <name type="scientific">Paraburkholderia atlantica</name>
    <dbReference type="NCBI Taxonomy" id="2654982"/>
    <lineage>
        <taxon>Bacteria</taxon>
        <taxon>Pseudomonadati</taxon>
        <taxon>Pseudomonadota</taxon>
        <taxon>Betaproteobacteria</taxon>
        <taxon>Burkholderiales</taxon>
        <taxon>Burkholderiaceae</taxon>
        <taxon>Paraburkholderia</taxon>
    </lineage>
</organism>
<evidence type="ECO:0000259" key="1">
    <source>
        <dbReference type="Pfam" id="PF10908"/>
    </source>
</evidence>
<dbReference type="EMBL" id="JACHDD010000011">
    <property type="protein sequence ID" value="MBB5428031.1"/>
    <property type="molecule type" value="Genomic_DNA"/>
</dbReference>
<keyword evidence="3" id="KW-1185">Reference proteome</keyword>
<evidence type="ECO:0000313" key="2">
    <source>
        <dbReference type="EMBL" id="MBB5428031.1"/>
    </source>
</evidence>
<comment type="caution">
    <text evidence="2">The sequence shown here is derived from an EMBL/GenBank/DDBJ whole genome shotgun (WGS) entry which is preliminary data.</text>
</comment>
<protein>
    <recommendedName>
        <fullName evidence="1">Tlde1 domain-containing protein</fullName>
    </recommendedName>
</protein>
<evidence type="ECO:0000313" key="3">
    <source>
        <dbReference type="Proteomes" id="UP000592780"/>
    </source>
</evidence>
<dbReference type="Proteomes" id="UP000592780">
    <property type="component" value="Unassembled WGS sequence"/>
</dbReference>
<feature type="domain" description="Tlde1" evidence="1">
    <location>
        <begin position="12"/>
        <end position="134"/>
    </location>
</feature>